<accession>A0ABY5ER23</accession>
<dbReference type="RefSeq" id="WP_254769760.1">
    <property type="nucleotide sequence ID" value="NZ_CP101114.1"/>
</dbReference>
<gene>
    <name evidence="1" type="ORF">NMK50_06250</name>
</gene>
<evidence type="ECO:0000313" key="1">
    <source>
        <dbReference type="EMBL" id="UTO27844.1"/>
    </source>
</evidence>
<evidence type="ECO:0000313" key="2">
    <source>
        <dbReference type="Proteomes" id="UP001059475"/>
    </source>
</evidence>
<dbReference type="Proteomes" id="UP001059475">
    <property type="component" value="Chromosome"/>
</dbReference>
<organism evidence="1 2">
    <name type="scientific">Bartonella harrusi</name>
    <dbReference type="NCBI Taxonomy" id="2961895"/>
    <lineage>
        <taxon>Bacteria</taxon>
        <taxon>Pseudomonadati</taxon>
        <taxon>Pseudomonadota</taxon>
        <taxon>Alphaproteobacteria</taxon>
        <taxon>Hyphomicrobiales</taxon>
        <taxon>Bartonellaceae</taxon>
        <taxon>Bartonella</taxon>
    </lineage>
</organism>
<sequence length="102" mass="11493">MKKELPKSYMTDAEREELLAARVSQNVIYLAESEASAKAKDKEATWGWLALVEFPAHALLSLKQRRGAQFIRDMGFSTKKADAEYGPDWLDRDAVVGITVFD</sequence>
<reference evidence="1" key="1">
    <citation type="submission" date="2022-07" db="EMBL/GenBank/DDBJ databases">
        <title>First report of Bartonella spp. in marsupials in Brazil, with a description of Bartonella harrusi sp. nov. and new proposal for taxonomic reclassification of species of the genus Bartonella.</title>
        <authorList>
            <person name="Amaral R.B."/>
        </authorList>
    </citation>
    <scope>NUCLEOTIDE SEQUENCE</scope>
    <source>
        <strain evidence="1">117A</strain>
    </source>
</reference>
<proteinExistence type="predicted"/>
<dbReference type="EMBL" id="CP101114">
    <property type="protein sequence ID" value="UTO27844.1"/>
    <property type="molecule type" value="Genomic_DNA"/>
</dbReference>
<keyword evidence="2" id="KW-1185">Reference proteome</keyword>
<name>A0ABY5ER23_9HYPH</name>
<protein>
    <recommendedName>
        <fullName evidence="3">Phage related protein</fullName>
    </recommendedName>
</protein>
<evidence type="ECO:0008006" key="3">
    <source>
        <dbReference type="Google" id="ProtNLM"/>
    </source>
</evidence>